<dbReference type="GO" id="GO:0005886">
    <property type="term" value="C:plasma membrane"/>
    <property type="evidence" value="ECO:0007669"/>
    <property type="project" value="UniProtKB-SubCell"/>
</dbReference>
<dbReference type="AlphaFoldDB" id="A0A2N7VGC3"/>
<reference evidence="12 13" key="1">
    <citation type="submission" date="2018-01" db="EMBL/GenBank/DDBJ databases">
        <title>Whole genome analyses suggest that Burkholderia sensu lato contains two further novel genera in the rhizoxinica-symbiotica group Mycetohabitans gen. nov., and Trinickia gen. nov.: implications for the evolution of diazotrophy and nodulation in the Burkholderiaceae.</title>
        <authorList>
            <person name="Estrada-de los Santos P."/>
            <person name="Palmer M."/>
            <person name="Chavez-Ramirez B."/>
            <person name="Beukes C."/>
            <person name="Steenkamp E.T."/>
            <person name="Hirsch A.M."/>
            <person name="Manyaka P."/>
            <person name="Maluk M."/>
            <person name="Lafos M."/>
            <person name="Crook M."/>
            <person name="Gross E."/>
            <person name="Simon M.F."/>
            <person name="Bueno dos Reis Junior F."/>
            <person name="Poole P.S."/>
            <person name="Venter S.N."/>
            <person name="James E.K."/>
        </authorList>
    </citation>
    <scope>NUCLEOTIDE SEQUENCE [LARGE SCALE GENOMIC DNA]</scope>
    <source>
        <strain evidence="12 13">GIMN1.004</strain>
    </source>
</reference>
<keyword evidence="4 11" id="KW-0997">Cell inner membrane</keyword>
<dbReference type="SUPFAM" id="SSF158855">
    <property type="entry name" value="Lipase chaperone-like"/>
    <property type="match status" value="1"/>
</dbReference>
<evidence type="ECO:0000256" key="1">
    <source>
        <dbReference type="ARBA" id="ARBA00004383"/>
    </source>
</evidence>
<evidence type="ECO:0000313" key="13">
    <source>
        <dbReference type="Proteomes" id="UP000235616"/>
    </source>
</evidence>
<sequence>MRPADAKKTAGTLALFGLAGAAAATAIWFFNAPARAPSARSPDPVVAASGALPAHAARPGATPVAPSLPVSLNGSTPPRLALDDHGHLRKTRGVREFFDYFLTAQHEMPHPALDALVRREIAAQLDGTVAQPEALDAWQRYEAYLAAMSSLRQLSTSAPADGTARTSDLDAMQSSLDECASVATRTLGADWSEAFFGADWRHAHYMIERWRVLRDSSLSEAQKAARLQALAQSLPPRERAALEKSEDAQARIQAVATLEQQGMTLDQLRAKATQEFGPQAAERIVKMQQSDDAWHAKYADYTVQRERIDAMGLSPAEREAQVAQLRQRVFADPGQALRAASLDRGAGR</sequence>
<keyword evidence="10 11" id="KW-0143">Chaperone</keyword>
<keyword evidence="8 11" id="KW-0443">Lipid metabolism</keyword>
<organism evidence="12 13">
    <name type="scientific">Trinickia dabaoshanensis</name>
    <dbReference type="NCBI Taxonomy" id="564714"/>
    <lineage>
        <taxon>Bacteria</taxon>
        <taxon>Pseudomonadati</taxon>
        <taxon>Pseudomonadota</taxon>
        <taxon>Betaproteobacteria</taxon>
        <taxon>Burkholderiales</taxon>
        <taxon>Burkholderiaceae</taxon>
        <taxon>Trinickia</taxon>
    </lineage>
</organism>
<dbReference type="GO" id="GO:0051082">
    <property type="term" value="F:unfolded protein binding"/>
    <property type="evidence" value="ECO:0007669"/>
    <property type="project" value="UniProtKB-UniRule"/>
</dbReference>
<dbReference type="GO" id="GO:0016042">
    <property type="term" value="P:lipid catabolic process"/>
    <property type="evidence" value="ECO:0007669"/>
    <property type="project" value="UniProtKB-UniRule"/>
</dbReference>
<comment type="similarity">
    <text evidence="2 11">Belongs to the lipase chaperone family.</text>
</comment>
<name>A0A2N7VGC3_9BURK</name>
<evidence type="ECO:0000256" key="6">
    <source>
        <dbReference type="ARBA" id="ARBA00022963"/>
    </source>
</evidence>
<evidence type="ECO:0000256" key="8">
    <source>
        <dbReference type="ARBA" id="ARBA00023098"/>
    </source>
</evidence>
<keyword evidence="7 11" id="KW-1133">Transmembrane helix</keyword>
<comment type="function">
    <text evidence="11">May be involved in the folding of the extracellular lipase during its passage through the periplasm.</text>
</comment>
<comment type="subcellular location">
    <subcellularLocation>
        <location evidence="1">Cell inner membrane</location>
        <topology evidence="1">Single-pass membrane protein</topology>
        <orientation evidence="1">Periplasmic side</orientation>
    </subcellularLocation>
</comment>
<accession>A0A2N7VGC3</accession>
<protein>
    <recommendedName>
        <fullName evidence="11">Lipase chaperone</fullName>
    </recommendedName>
    <alternativeName>
        <fullName evidence="11">Lipase activator protein</fullName>
    </alternativeName>
    <alternativeName>
        <fullName evidence="11">Lipase foldase</fullName>
    </alternativeName>
    <alternativeName>
        <fullName evidence="11">Lipase helper protein</fullName>
    </alternativeName>
    <alternativeName>
        <fullName evidence="11">Lipase modulator</fullName>
    </alternativeName>
</protein>
<evidence type="ECO:0000313" key="12">
    <source>
        <dbReference type="EMBL" id="PMS16200.1"/>
    </source>
</evidence>
<evidence type="ECO:0000256" key="11">
    <source>
        <dbReference type="HAMAP-Rule" id="MF_00790"/>
    </source>
</evidence>
<keyword evidence="3 11" id="KW-1003">Cell membrane</keyword>
<evidence type="ECO:0000256" key="7">
    <source>
        <dbReference type="ARBA" id="ARBA00022989"/>
    </source>
</evidence>
<evidence type="ECO:0000256" key="4">
    <source>
        <dbReference type="ARBA" id="ARBA00022519"/>
    </source>
</evidence>
<evidence type="ECO:0000256" key="10">
    <source>
        <dbReference type="ARBA" id="ARBA00023186"/>
    </source>
</evidence>
<dbReference type="Pfam" id="PF03280">
    <property type="entry name" value="Lipase_chap"/>
    <property type="match status" value="1"/>
</dbReference>
<dbReference type="HAMAP" id="MF_00790">
    <property type="entry name" value="Lipase_chap"/>
    <property type="match status" value="1"/>
</dbReference>
<keyword evidence="6 11" id="KW-0442">Lipid degradation</keyword>
<dbReference type="InterPro" id="IPR004961">
    <property type="entry name" value="Lipase_chaperone"/>
</dbReference>
<evidence type="ECO:0000256" key="5">
    <source>
        <dbReference type="ARBA" id="ARBA00022692"/>
    </source>
</evidence>
<proteinExistence type="inferred from homology"/>
<dbReference type="OrthoDB" id="8779274at2"/>
<dbReference type="Proteomes" id="UP000235616">
    <property type="component" value="Unassembled WGS sequence"/>
</dbReference>
<keyword evidence="9 11" id="KW-0472">Membrane</keyword>
<evidence type="ECO:0000256" key="3">
    <source>
        <dbReference type="ARBA" id="ARBA00022475"/>
    </source>
</evidence>
<keyword evidence="5 11" id="KW-0812">Transmembrane</keyword>
<evidence type="ECO:0000256" key="9">
    <source>
        <dbReference type="ARBA" id="ARBA00023136"/>
    </source>
</evidence>
<gene>
    <name evidence="11" type="primary">lifO</name>
    <name evidence="12" type="ORF">C0Z18_24230</name>
</gene>
<keyword evidence="13" id="KW-1185">Reference proteome</keyword>
<comment type="caution">
    <text evidence="12">The sequence shown here is derived from an EMBL/GenBank/DDBJ whole genome shotgun (WGS) entry which is preliminary data.</text>
</comment>
<evidence type="ECO:0000256" key="2">
    <source>
        <dbReference type="ARBA" id="ARBA00010358"/>
    </source>
</evidence>
<dbReference type="EMBL" id="PNYA01000026">
    <property type="protein sequence ID" value="PMS16200.1"/>
    <property type="molecule type" value="Genomic_DNA"/>
</dbReference>
<dbReference type="GO" id="GO:0006457">
    <property type="term" value="P:protein folding"/>
    <property type="evidence" value="ECO:0007669"/>
    <property type="project" value="UniProtKB-UniRule"/>
</dbReference>